<evidence type="ECO:0000256" key="13">
    <source>
        <dbReference type="SAM" id="Coils"/>
    </source>
</evidence>
<reference evidence="15" key="1">
    <citation type="submission" date="2016-10" db="EMBL/GenBank/DDBJ databases">
        <authorList>
            <person name="Varghese N."/>
            <person name="Submissions S."/>
        </authorList>
    </citation>
    <scope>NUCLEOTIDE SEQUENCE [LARGE SCALE GENOMIC DNA]</scope>
    <source>
        <strain evidence="15">DSM 25751</strain>
    </source>
</reference>
<evidence type="ECO:0000256" key="11">
    <source>
        <dbReference type="ARBA" id="ARBA00049399"/>
    </source>
</evidence>
<keyword evidence="8" id="KW-0414">Isoprene biosynthesis</keyword>
<organism evidence="14 15">
    <name type="scientific">Alkalibacterium gilvum</name>
    <dbReference type="NCBI Taxonomy" id="1130080"/>
    <lineage>
        <taxon>Bacteria</taxon>
        <taxon>Bacillati</taxon>
        <taxon>Bacillota</taxon>
        <taxon>Bacilli</taxon>
        <taxon>Lactobacillales</taxon>
        <taxon>Carnobacteriaceae</taxon>
        <taxon>Alkalibacterium</taxon>
    </lineage>
</organism>
<dbReference type="RefSeq" id="WP_091632265.1">
    <property type="nucleotide sequence ID" value="NZ_FNYW01000002.1"/>
</dbReference>
<keyword evidence="6" id="KW-0479">Metal-binding</keyword>
<evidence type="ECO:0000256" key="10">
    <source>
        <dbReference type="ARBA" id="ARBA00032873"/>
    </source>
</evidence>
<accession>A0A1H6RMB9</accession>
<sequence>MYFQTFTEQYKSVFEDYLTRLVQEQSQTDVEAAMNYSLKAGGKRLRPLLLIALVKAFKKNDKEAFPVAAALEMIHTYSLIHDDLPAMDDDDLRRGKPANHIKFSEATAILAGDALLTKAFEILAEAKYSDKAKISLIKELAFASGHEGMIGGQQADMDGEKQELSIEQLSAIHYRKTGRLIIFAFRSAGILSDLNEEMKITLDKIAEKIGIAYQIRDDILDVSSSEEELGKRVGSDLKQGKSTYPSLLGIDSAKRLLKEHLNEALRLNKEIKNHVESYDEELLATFIASIKLK</sequence>
<dbReference type="PROSITE" id="PS00723">
    <property type="entry name" value="POLYPRENYL_SYNTHASE_1"/>
    <property type="match status" value="1"/>
</dbReference>
<protein>
    <recommendedName>
        <fullName evidence="4">Farnesyl diphosphate synthase</fullName>
        <ecNumber evidence="3">2.5.1.10</ecNumber>
    </recommendedName>
    <alternativeName>
        <fullName evidence="10">(2E,6E)-farnesyl diphosphate synthase</fullName>
    </alternativeName>
    <alternativeName>
        <fullName evidence="9">Geranyltranstransferase</fullName>
    </alternativeName>
</protein>
<dbReference type="NCBIfam" id="NF045485">
    <property type="entry name" value="FPPsyn"/>
    <property type="match status" value="1"/>
</dbReference>
<dbReference type="GO" id="GO:0016114">
    <property type="term" value="P:terpenoid biosynthetic process"/>
    <property type="evidence" value="ECO:0007669"/>
    <property type="project" value="UniProtKB-ARBA"/>
</dbReference>
<evidence type="ECO:0000256" key="8">
    <source>
        <dbReference type="ARBA" id="ARBA00023229"/>
    </source>
</evidence>
<evidence type="ECO:0000256" key="3">
    <source>
        <dbReference type="ARBA" id="ARBA00012439"/>
    </source>
</evidence>
<dbReference type="SFLD" id="SFLDS00005">
    <property type="entry name" value="Isoprenoid_Synthase_Type_I"/>
    <property type="match status" value="1"/>
</dbReference>
<dbReference type="STRING" id="1130080.SAMN04488113_10274"/>
<dbReference type="GO" id="GO:0004337">
    <property type="term" value="F:(2E,6E)-farnesyl diphosphate synthase activity"/>
    <property type="evidence" value="ECO:0007669"/>
    <property type="project" value="UniProtKB-EC"/>
</dbReference>
<evidence type="ECO:0000256" key="2">
    <source>
        <dbReference type="ARBA" id="ARBA00006706"/>
    </source>
</evidence>
<dbReference type="GO" id="GO:0046872">
    <property type="term" value="F:metal ion binding"/>
    <property type="evidence" value="ECO:0007669"/>
    <property type="project" value="UniProtKB-KW"/>
</dbReference>
<evidence type="ECO:0000256" key="12">
    <source>
        <dbReference type="RuleBase" id="RU004466"/>
    </source>
</evidence>
<evidence type="ECO:0000256" key="5">
    <source>
        <dbReference type="ARBA" id="ARBA00022679"/>
    </source>
</evidence>
<dbReference type="FunFam" id="1.10.600.10:FF:000001">
    <property type="entry name" value="Geranylgeranyl diphosphate synthase"/>
    <property type="match status" value="1"/>
</dbReference>
<dbReference type="SUPFAM" id="SSF48576">
    <property type="entry name" value="Terpenoid synthases"/>
    <property type="match status" value="1"/>
</dbReference>
<dbReference type="EMBL" id="FNYW01000002">
    <property type="protein sequence ID" value="SEI52745.1"/>
    <property type="molecule type" value="Genomic_DNA"/>
</dbReference>
<evidence type="ECO:0000256" key="6">
    <source>
        <dbReference type="ARBA" id="ARBA00022723"/>
    </source>
</evidence>
<dbReference type="PANTHER" id="PTHR43281">
    <property type="entry name" value="FARNESYL DIPHOSPHATE SYNTHASE"/>
    <property type="match status" value="1"/>
</dbReference>
<evidence type="ECO:0000256" key="7">
    <source>
        <dbReference type="ARBA" id="ARBA00022842"/>
    </source>
</evidence>
<dbReference type="SFLD" id="SFLDG01017">
    <property type="entry name" value="Polyprenyl_Transferase_Like"/>
    <property type="match status" value="1"/>
</dbReference>
<evidence type="ECO:0000256" key="9">
    <source>
        <dbReference type="ARBA" id="ARBA00032380"/>
    </source>
</evidence>
<dbReference type="Gene3D" id="1.10.600.10">
    <property type="entry name" value="Farnesyl Diphosphate Synthase"/>
    <property type="match status" value="1"/>
</dbReference>
<name>A0A1H6RMB9_9LACT</name>
<dbReference type="EC" id="2.5.1.10" evidence="3"/>
<dbReference type="PANTHER" id="PTHR43281:SF1">
    <property type="entry name" value="FARNESYL DIPHOSPHATE SYNTHASE"/>
    <property type="match status" value="1"/>
</dbReference>
<dbReference type="Proteomes" id="UP000198564">
    <property type="component" value="Unassembled WGS sequence"/>
</dbReference>
<keyword evidence="15" id="KW-1185">Reference proteome</keyword>
<keyword evidence="7" id="KW-0460">Magnesium</keyword>
<dbReference type="InterPro" id="IPR033749">
    <property type="entry name" value="Polyprenyl_synt_CS"/>
</dbReference>
<comment type="cofactor">
    <cofactor evidence="1">
        <name>Mg(2+)</name>
        <dbReference type="ChEBI" id="CHEBI:18420"/>
    </cofactor>
</comment>
<keyword evidence="13" id="KW-0175">Coiled coil</keyword>
<dbReference type="InterPro" id="IPR008949">
    <property type="entry name" value="Isoprenoid_synthase_dom_sf"/>
</dbReference>
<comment type="similarity">
    <text evidence="2 12">Belongs to the FPP/GGPP synthase family.</text>
</comment>
<dbReference type="InterPro" id="IPR000092">
    <property type="entry name" value="Polyprenyl_synt"/>
</dbReference>
<dbReference type="OrthoDB" id="9805316at2"/>
<feature type="coiled-coil region" evidence="13">
    <location>
        <begin position="250"/>
        <end position="281"/>
    </location>
</feature>
<dbReference type="GO" id="GO:0005737">
    <property type="term" value="C:cytoplasm"/>
    <property type="evidence" value="ECO:0007669"/>
    <property type="project" value="UniProtKB-ARBA"/>
</dbReference>
<evidence type="ECO:0000313" key="14">
    <source>
        <dbReference type="EMBL" id="SEI52745.1"/>
    </source>
</evidence>
<evidence type="ECO:0000256" key="4">
    <source>
        <dbReference type="ARBA" id="ARBA00015100"/>
    </source>
</evidence>
<evidence type="ECO:0000313" key="15">
    <source>
        <dbReference type="Proteomes" id="UP000198564"/>
    </source>
</evidence>
<comment type="catalytic activity">
    <reaction evidence="11">
        <text>isopentenyl diphosphate + (2E)-geranyl diphosphate = (2E,6E)-farnesyl diphosphate + diphosphate</text>
        <dbReference type="Rhea" id="RHEA:19361"/>
        <dbReference type="ChEBI" id="CHEBI:33019"/>
        <dbReference type="ChEBI" id="CHEBI:58057"/>
        <dbReference type="ChEBI" id="CHEBI:128769"/>
        <dbReference type="ChEBI" id="CHEBI:175763"/>
        <dbReference type="EC" id="2.5.1.10"/>
    </reaction>
</comment>
<dbReference type="CDD" id="cd00685">
    <property type="entry name" value="Trans_IPPS_HT"/>
    <property type="match status" value="1"/>
</dbReference>
<proteinExistence type="inferred from homology"/>
<evidence type="ECO:0000256" key="1">
    <source>
        <dbReference type="ARBA" id="ARBA00001946"/>
    </source>
</evidence>
<dbReference type="AlphaFoldDB" id="A0A1H6RMB9"/>
<dbReference type="Pfam" id="PF00348">
    <property type="entry name" value="polyprenyl_synt"/>
    <property type="match status" value="1"/>
</dbReference>
<dbReference type="PROSITE" id="PS00444">
    <property type="entry name" value="POLYPRENYL_SYNTHASE_2"/>
    <property type="match status" value="1"/>
</dbReference>
<keyword evidence="5 12" id="KW-0808">Transferase</keyword>
<gene>
    <name evidence="14" type="ORF">SAMN04488113_10274</name>
</gene>
<dbReference type="InterPro" id="IPR053378">
    <property type="entry name" value="Prenyl_diphosphate_synthase"/>
</dbReference>